<evidence type="ECO:0000313" key="2">
    <source>
        <dbReference type="EMBL" id="TFK32919.1"/>
    </source>
</evidence>
<keyword evidence="1" id="KW-0812">Transmembrane</keyword>
<reference evidence="2 3" key="1">
    <citation type="journal article" date="2019" name="Nat. Ecol. Evol.">
        <title>Megaphylogeny resolves global patterns of mushroom evolution.</title>
        <authorList>
            <person name="Varga T."/>
            <person name="Krizsan K."/>
            <person name="Foldi C."/>
            <person name="Dima B."/>
            <person name="Sanchez-Garcia M."/>
            <person name="Sanchez-Ramirez S."/>
            <person name="Szollosi G.J."/>
            <person name="Szarkandi J.G."/>
            <person name="Papp V."/>
            <person name="Albert L."/>
            <person name="Andreopoulos W."/>
            <person name="Angelini C."/>
            <person name="Antonin V."/>
            <person name="Barry K.W."/>
            <person name="Bougher N.L."/>
            <person name="Buchanan P."/>
            <person name="Buyck B."/>
            <person name="Bense V."/>
            <person name="Catcheside P."/>
            <person name="Chovatia M."/>
            <person name="Cooper J."/>
            <person name="Damon W."/>
            <person name="Desjardin D."/>
            <person name="Finy P."/>
            <person name="Geml J."/>
            <person name="Haridas S."/>
            <person name="Hughes K."/>
            <person name="Justo A."/>
            <person name="Karasinski D."/>
            <person name="Kautmanova I."/>
            <person name="Kiss B."/>
            <person name="Kocsube S."/>
            <person name="Kotiranta H."/>
            <person name="LaButti K.M."/>
            <person name="Lechner B.E."/>
            <person name="Liimatainen K."/>
            <person name="Lipzen A."/>
            <person name="Lukacs Z."/>
            <person name="Mihaltcheva S."/>
            <person name="Morgado L.N."/>
            <person name="Niskanen T."/>
            <person name="Noordeloos M.E."/>
            <person name="Ohm R.A."/>
            <person name="Ortiz-Santana B."/>
            <person name="Ovrebo C."/>
            <person name="Racz N."/>
            <person name="Riley R."/>
            <person name="Savchenko A."/>
            <person name="Shiryaev A."/>
            <person name="Soop K."/>
            <person name="Spirin V."/>
            <person name="Szebenyi C."/>
            <person name="Tomsovsky M."/>
            <person name="Tulloss R.E."/>
            <person name="Uehling J."/>
            <person name="Grigoriev I.V."/>
            <person name="Vagvolgyi C."/>
            <person name="Papp T."/>
            <person name="Martin F.M."/>
            <person name="Miettinen O."/>
            <person name="Hibbett D.S."/>
            <person name="Nagy L.G."/>
        </authorList>
    </citation>
    <scope>NUCLEOTIDE SEQUENCE [LARGE SCALE GENOMIC DNA]</scope>
    <source>
        <strain evidence="2 3">CBS 166.37</strain>
    </source>
</reference>
<keyword evidence="1" id="KW-1133">Transmembrane helix</keyword>
<protein>
    <submittedName>
        <fullName evidence="2">Uncharacterized protein</fullName>
    </submittedName>
</protein>
<evidence type="ECO:0000313" key="3">
    <source>
        <dbReference type="Proteomes" id="UP000308652"/>
    </source>
</evidence>
<name>A0A5C3LIJ9_9AGAR</name>
<dbReference type="EMBL" id="ML213659">
    <property type="protein sequence ID" value="TFK32919.1"/>
    <property type="molecule type" value="Genomic_DNA"/>
</dbReference>
<dbReference type="Proteomes" id="UP000308652">
    <property type="component" value="Unassembled WGS sequence"/>
</dbReference>
<proteinExistence type="predicted"/>
<keyword evidence="1" id="KW-0472">Membrane</keyword>
<gene>
    <name evidence="2" type="ORF">BDQ12DRAFT_471068</name>
</gene>
<keyword evidence="3" id="KW-1185">Reference proteome</keyword>
<dbReference type="AlphaFoldDB" id="A0A5C3LIJ9"/>
<accession>A0A5C3LIJ9</accession>
<organism evidence="2 3">
    <name type="scientific">Crucibulum laeve</name>
    <dbReference type="NCBI Taxonomy" id="68775"/>
    <lineage>
        <taxon>Eukaryota</taxon>
        <taxon>Fungi</taxon>
        <taxon>Dikarya</taxon>
        <taxon>Basidiomycota</taxon>
        <taxon>Agaricomycotina</taxon>
        <taxon>Agaricomycetes</taxon>
        <taxon>Agaricomycetidae</taxon>
        <taxon>Agaricales</taxon>
        <taxon>Agaricineae</taxon>
        <taxon>Nidulariaceae</taxon>
        <taxon>Crucibulum</taxon>
    </lineage>
</organism>
<evidence type="ECO:0000256" key="1">
    <source>
        <dbReference type="SAM" id="Phobius"/>
    </source>
</evidence>
<feature type="transmembrane region" description="Helical" evidence="1">
    <location>
        <begin position="161"/>
        <end position="183"/>
    </location>
</feature>
<sequence length="188" mass="20535">MWNKRQRTQSATGMSPCGTRIPPFWDRSTLFSESNPRIPLLRSPACFLSLSRALHRHNLNFVFTTTTATKVNMPSSISTTPSQVSPPTTSQILPKTRQQDAVDNTAISELLQLSQPPISVIASQTSALPAFSSTLKSKPADNPNVLVQGCTDTMVTTYDDLLVYLLVLSVLGLLSIIIVRSLFSLLST</sequence>